<feature type="compositionally biased region" description="Acidic residues" evidence="1">
    <location>
        <begin position="202"/>
        <end position="211"/>
    </location>
</feature>
<reference evidence="3" key="2">
    <citation type="submission" date="2023-02" db="EMBL/GenBank/DDBJ databases">
        <authorList>
            <consortium name="DOE Joint Genome Institute"/>
            <person name="Mondo S.J."/>
            <person name="Chang Y."/>
            <person name="Wang Y."/>
            <person name="Ahrendt S."/>
            <person name="Andreopoulos W."/>
            <person name="Barry K."/>
            <person name="Beard J."/>
            <person name="Benny G.L."/>
            <person name="Blankenship S."/>
            <person name="Bonito G."/>
            <person name="Cuomo C."/>
            <person name="Desiro A."/>
            <person name="Gervers K.A."/>
            <person name="Hundley H."/>
            <person name="Kuo A."/>
            <person name="LaButti K."/>
            <person name="Lang B.F."/>
            <person name="Lipzen A."/>
            <person name="O'Donnell K."/>
            <person name="Pangilinan J."/>
            <person name="Reynolds N."/>
            <person name="Sandor L."/>
            <person name="Smith M.W."/>
            <person name="Tsang A."/>
            <person name="Grigoriev I.V."/>
            <person name="Stajich J.E."/>
            <person name="Spatafora J.W."/>
        </authorList>
    </citation>
    <scope>NUCLEOTIDE SEQUENCE</scope>
    <source>
        <strain evidence="3">RSA 2281</strain>
    </source>
</reference>
<dbReference type="EMBL" id="JAIXMP010000007">
    <property type="protein sequence ID" value="KAI9270635.1"/>
    <property type="molecule type" value="Genomic_DNA"/>
</dbReference>
<feature type="chain" id="PRO_5042210939" evidence="2">
    <location>
        <begin position="22"/>
        <end position="458"/>
    </location>
</feature>
<name>A0AAD5K5R9_9FUNG</name>
<accession>A0AAD5K5R9</accession>
<evidence type="ECO:0000256" key="2">
    <source>
        <dbReference type="SAM" id="SignalP"/>
    </source>
</evidence>
<feature type="region of interest" description="Disordered" evidence="1">
    <location>
        <begin position="404"/>
        <end position="437"/>
    </location>
</feature>
<keyword evidence="2" id="KW-0732">Signal</keyword>
<feature type="region of interest" description="Disordered" evidence="1">
    <location>
        <begin position="184"/>
        <end position="211"/>
    </location>
</feature>
<sequence length="458" mass="51945">MVSKYILLLLVFYITITLSHSAIIPGYGDHGESNSDDLISDAAAFLNEDVLNSSNEDTPSSLQEDTIIIHQQNADMTTLSILPIENDDGDDEEDDDDEFQHVHSNENEKDIVYENIHYKLNEQGQFVIVPDGEQMAPIVAMKTASSEEEAIQLFEAYITSSSSHDDELPDEEEFSDEQDDISILNSHTMDGTGDHVRSHENGEDDEEGDEISDQVEKVLFDNDDSQQVTIDPETGMPVFANKNSDDFDFYRQIPESGQENENAMVGAAHDEDDTPVTLVDQSKPAMVIHHRPHSDRIDPGKFYHHTPSRYQPPSPKKSISLWERLWKYFVFIFVVVFVLVRRCSGAAQMSSSEAIATHQDWRKQLNYKYDQAAARLPVYYTQDMNQEQQQFTNYVDEKVETAEYNQQSRRASAGHIRKPSIGRSSQNGRLHHQRHTSLSSINTAALYRYSNGNNNSSP</sequence>
<protein>
    <submittedName>
        <fullName evidence="3">Uncharacterized protein</fullName>
    </submittedName>
</protein>
<keyword evidence="4" id="KW-1185">Reference proteome</keyword>
<gene>
    <name evidence="3" type="ORF">BDA99DRAFT_502313</name>
</gene>
<evidence type="ECO:0000256" key="1">
    <source>
        <dbReference type="SAM" id="MobiDB-lite"/>
    </source>
</evidence>
<feature type="signal peptide" evidence="2">
    <location>
        <begin position="1"/>
        <end position="21"/>
    </location>
</feature>
<organism evidence="3 4">
    <name type="scientific">Phascolomyces articulosus</name>
    <dbReference type="NCBI Taxonomy" id="60185"/>
    <lineage>
        <taxon>Eukaryota</taxon>
        <taxon>Fungi</taxon>
        <taxon>Fungi incertae sedis</taxon>
        <taxon>Mucoromycota</taxon>
        <taxon>Mucoromycotina</taxon>
        <taxon>Mucoromycetes</taxon>
        <taxon>Mucorales</taxon>
        <taxon>Lichtheimiaceae</taxon>
        <taxon>Phascolomyces</taxon>
    </lineage>
</organism>
<dbReference type="Proteomes" id="UP001209540">
    <property type="component" value="Unassembled WGS sequence"/>
</dbReference>
<dbReference type="AlphaFoldDB" id="A0AAD5K5R9"/>
<comment type="caution">
    <text evidence="3">The sequence shown here is derived from an EMBL/GenBank/DDBJ whole genome shotgun (WGS) entry which is preliminary data.</text>
</comment>
<feature type="compositionally biased region" description="Basic and acidic residues" evidence="1">
    <location>
        <begin position="192"/>
        <end position="201"/>
    </location>
</feature>
<proteinExistence type="predicted"/>
<reference evidence="3" key="1">
    <citation type="journal article" date="2022" name="IScience">
        <title>Evolution of zygomycete secretomes and the origins of terrestrial fungal ecologies.</title>
        <authorList>
            <person name="Chang Y."/>
            <person name="Wang Y."/>
            <person name="Mondo S."/>
            <person name="Ahrendt S."/>
            <person name="Andreopoulos W."/>
            <person name="Barry K."/>
            <person name="Beard J."/>
            <person name="Benny G.L."/>
            <person name="Blankenship S."/>
            <person name="Bonito G."/>
            <person name="Cuomo C."/>
            <person name="Desiro A."/>
            <person name="Gervers K.A."/>
            <person name="Hundley H."/>
            <person name="Kuo A."/>
            <person name="LaButti K."/>
            <person name="Lang B.F."/>
            <person name="Lipzen A."/>
            <person name="O'Donnell K."/>
            <person name="Pangilinan J."/>
            <person name="Reynolds N."/>
            <person name="Sandor L."/>
            <person name="Smith M.E."/>
            <person name="Tsang A."/>
            <person name="Grigoriev I.V."/>
            <person name="Stajich J.E."/>
            <person name="Spatafora J.W."/>
        </authorList>
    </citation>
    <scope>NUCLEOTIDE SEQUENCE</scope>
    <source>
        <strain evidence="3">RSA 2281</strain>
    </source>
</reference>
<evidence type="ECO:0000313" key="3">
    <source>
        <dbReference type="EMBL" id="KAI9270635.1"/>
    </source>
</evidence>
<evidence type="ECO:0000313" key="4">
    <source>
        <dbReference type="Proteomes" id="UP001209540"/>
    </source>
</evidence>